<feature type="disulfide bond" evidence="12">
    <location>
        <begin position="495"/>
        <end position="504"/>
    </location>
</feature>
<dbReference type="FunFam" id="2.10.25.10:FF:000209">
    <property type="entry name" value="Laminin subunit alpha 5"/>
    <property type="match status" value="1"/>
</dbReference>
<dbReference type="PROSITE" id="PS01248">
    <property type="entry name" value="EGF_LAM_1"/>
    <property type="match status" value="6"/>
</dbReference>
<feature type="disulfide bond" evidence="12">
    <location>
        <begin position="1664"/>
        <end position="1673"/>
    </location>
</feature>
<proteinExistence type="predicted"/>
<dbReference type="PRINTS" id="PR00011">
    <property type="entry name" value="EGFLAMININ"/>
</dbReference>
<name>A0AAD4N8G0_9BILA</name>
<dbReference type="InterPro" id="IPR013320">
    <property type="entry name" value="ConA-like_dom_sf"/>
</dbReference>
<keyword evidence="7 12" id="KW-1015">Disulfide bond</keyword>
<feature type="disulfide bond" evidence="12">
    <location>
        <begin position="1193"/>
        <end position="1202"/>
    </location>
</feature>
<feature type="disulfide bond" evidence="12">
    <location>
        <begin position="1174"/>
        <end position="1191"/>
    </location>
</feature>
<dbReference type="SMART" id="SM00136">
    <property type="entry name" value="LamNT"/>
    <property type="match status" value="1"/>
</dbReference>
<feature type="disulfide bond" evidence="12">
    <location>
        <begin position="450"/>
        <end position="459"/>
    </location>
</feature>
<dbReference type="PROSITE" id="PS00022">
    <property type="entry name" value="EGF_1"/>
    <property type="match status" value="1"/>
</dbReference>
<dbReference type="Gene3D" id="2.60.120.200">
    <property type="match status" value="5"/>
</dbReference>
<feature type="disulfide bond" evidence="12">
    <location>
        <begin position="1554"/>
        <end position="1563"/>
    </location>
</feature>
<feature type="compositionally biased region" description="Basic and acidic residues" evidence="14">
    <location>
        <begin position="1985"/>
        <end position="2004"/>
    </location>
</feature>
<feature type="domain" description="Laminin EGF-like" evidence="17">
    <location>
        <begin position="1218"/>
        <end position="1274"/>
    </location>
</feature>
<feature type="domain" description="Laminin IV type A" evidence="18">
    <location>
        <begin position="545"/>
        <end position="757"/>
    </location>
</feature>
<feature type="disulfide bond" evidence="12">
    <location>
        <begin position="1245"/>
        <end position="1254"/>
    </location>
</feature>
<dbReference type="PROSITE" id="PS51115">
    <property type="entry name" value="LAMININ_IVA"/>
    <property type="match status" value="2"/>
</dbReference>
<evidence type="ECO:0000313" key="21">
    <source>
        <dbReference type="Proteomes" id="UP001201812"/>
    </source>
</evidence>
<evidence type="ECO:0000256" key="11">
    <source>
        <dbReference type="PROSITE-ProRule" id="PRU00122"/>
    </source>
</evidence>
<evidence type="ECO:0000259" key="18">
    <source>
        <dbReference type="PROSITE" id="PS51115"/>
    </source>
</evidence>
<keyword evidence="8" id="KW-0325">Glycoprotein</keyword>
<feature type="domain" description="Laminin EGF-like" evidence="17">
    <location>
        <begin position="1535"/>
        <end position="1584"/>
    </location>
</feature>
<dbReference type="FunFam" id="2.10.25.10:FF:000224">
    <property type="entry name" value="Usherin"/>
    <property type="match status" value="1"/>
</dbReference>
<dbReference type="InterPro" id="IPR050440">
    <property type="entry name" value="Laminin/Netrin_ECM"/>
</dbReference>
<feature type="disulfide bond" evidence="12">
    <location>
        <begin position="810"/>
        <end position="819"/>
    </location>
</feature>
<evidence type="ECO:0000256" key="13">
    <source>
        <dbReference type="SAM" id="Coils"/>
    </source>
</evidence>
<dbReference type="FunFam" id="2.10.25.10:FF:000082">
    <property type="entry name" value="Laminin subunit alpha 1"/>
    <property type="match status" value="1"/>
</dbReference>
<dbReference type="FunFam" id="2.10.25.10:FF:000242">
    <property type="entry name" value="Laminin subunit alpha 1"/>
    <property type="match status" value="1"/>
</dbReference>
<dbReference type="PROSITE" id="PS51117">
    <property type="entry name" value="LAMININ_NTER"/>
    <property type="match status" value="1"/>
</dbReference>
<evidence type="ECO:0000256" key="1">
    <source>
        <dbReference type="ARBA" id="ARBA00004302"/>
    </source>
</evidence>
<reference evidence="20" key="1">
    <citation type="submission" date="2022-01" db="EMBL/GenBank/DDBJ databases">
        <title>Genome Sequence Resource for Two Populations of Ditylenchus destructor, the Migratory Endoparasitic Phytonematode.</title>
        <authorList>
            <person name="Zhang H."/>
            <person name="Lin R."/>
            <person name="Xie B."/>
        </authorList>
    </citation>
    <scope>NUCLEOTIDE SEQUENCE</scope>
    <source>
        <strain evidence="20">BazhouSP</strain>
    </source>
</reference>
<comment type="caution">
    <text evidence="20">The sequence shown here is derived from an EMBL/GenBank/DDBJ whole genome shotgun (WGS) entry which is preliminary data.</text>
</comment>
<dbReference type="InterPro" id="IPR002049">
    <property type="entry name" value="LE_dom"/>
</dbReference>
<evidence type="ECO:0000256" key="3">
    <source>
        <dbReference type="ARBA" id="ARBA00022530"/>
    </source>
</evidence>
<dbReference type="EMBL" id="JAKKPZ010000004">
    <property type="protein sequence ID" value="KAI1722233.1"/>
    <property type="molecule type" value="Genomic_DNA"/>
</dbReference>
<dbReference type="FunFam" id="2.10.25.10:FF:000130">
    <property type="entry name" value="Laminin subunit beta 1"/>
    <property type="match status" value="1"/>
</dbReference>
<feature type="disulfide bond" evidence="12">
    <location>
        <begin position="1124"/>
        <end position="1133"/>
    </location>
</feature>
<evidence type="ECO:0000256" key="8">
    <source>
        <dbReference type="ARBA" id="ARBA00023180"/>
    </source>
</evidence>
<feature type="domain" description="Laminin EGF-like" evidence="17">
    <location>
        <begin position="1172"/>
        <end position="1217"/>
    </location>
</feature>
<feature type="coiled-coil region" evidence="13">
    <location>
        <begin position="1928"/>
        <end position="1962"/>
    </location>
</feature>
<feature type="disulfide bond" evidence="12">
    <location>
        <begin position="1075"/>
        <end position="1084"/>
    </location>
</feature>
<dbReference type="GO" id="GO:0009888">
    <property type="term" value="P:tissue development"/>
    <property type="evidence" value="ECO:0007669"/>
    <property type="project" value="TreeGrafter"/>
</dbReference>
<keyword evidence="9 12" id="KW-0424">Laminin EGF-like domain</keyword>
<dbReference type="SUPFAM" id="SSF49899">
    <property type="entry name" value="Concanavalin A-like lectins/glucanases"/>
    <property type="match status" value="5"/>
</dbReference>
<organism evidence="20 21">
    <name type="scientific">Ditylenchus destructor</name>
    <dbReference type="NCBI Taxonomy" id="166010"/>
    <lineage>
        <taxon>Eukaryota</taxon>
        <taxon>Metazoa</taxon>
        <taxon>Ecdysozoa</taxon>
        <taxon>Nematoda</taxon>
        <taxon>Chromadorea</taxon>
        <taxon>Rhabditida</taxon>
        <taxon>Tylenchina</taxon>
        <taxon>Tylenchomorpha</taxon>
        <taxon>Sphaerularioidea</taxon>
        <taxon>Anguinidae</taxon>
        <taxon>Anguininae</taxon>
        <taxon>Ditylenchus</taxon>
    </lineage>
</organism>
<evidence type="ECO:0000256" key="15">
    <source>
        <dbReference type="SAM" id="SignalP"/>
    </source>
</evidence>
<feature type="domain" description="Laminin EGF-like" evidence="17">
    <location>
        <begin position="1643"/>
        <end position="1689"/>
    </location>
</feature>
<dbReference type="InterPro" id="IPR001791">
    <property type="entry name" value="Laminin_G"/>
</dbReference>
<dbReference type="FunFam" id="2.60.120.260:FF:000017">
    <property type="entry name" value="Laminin subunit alpha 2"/>
    <property type="match status" value="1"/>
</dbReference>
<dbReference type="GO" id="GO:0009887">
    <property type="term" value="P:animal organ morphogenesis"/>
    <property type="evidence" value="ECO:0007669"/>
    <property type="project" value="TreeGrafter"/>
</dbReference>
<evidence type="ECO:0000259" key="17">
    <source>
        <dbReference type="PROSITE" id="PS50027"/>
    </source>
</evidence>
<evidence type="ECO:0000256" key="2">
    <source>
        <dbReference type="ARBA" id="ARBA00022525"/>
    </source>
</evidence>
<evidence type="ECO:0000256" key="5">
    <source>
        <dbReference type="ARBA" id="ARBA00022737"/>
    </source>
</evidence>
<keyword evidence="2" id="KW-0964">Secreted</keyword>
<keyword evidence="4 15" id="KW-0732">Signal</keyword>
<evidence type="ECO:0000256" key="12">
    <source>
        <dbReference type="PROSITE-ProRule" id="PRU00460"/>
    </source>
</evidence>
<dbReference type="InterPro" id="IPR056863">
    <property type="entry name" value="LMN_ATRN_NET-like_EGF"/>
</dbReference>
<dbReference type="PROSITE" id="PS50025">
    <property type="entry name" value="LAM_G_DOMAIN"/>
    <property type="match status" value="3"/>
</dbReference>
<evidence type="ECO:0000256" key="4">
    <source>
        <dbReference type="ARBA" id="ARBA00022729"/>
    </source>
</evidence>
<feature type="chain" id="PRO_5042066322" evidence="15">
    <location>
        <begin position="22"/>
        <end position="3387"/>
    </location>
</feature>
<accession>A0AAD4N8G0</accession>
<keyword evidence="21" id="KW-1185">Reference proteome</keyword>
<dbReference type="Pfam" id="PF00053">
    <property type="entry name" value="EGF_laminin"/>
    <property type="match status" value="14"/>
</dbReference>
<dbReference type="InterPro" id="IPR000742">
    <property type="entry name" value="EGF"/>
</dbReference>
<feature type="domain" description="Laminin EGF-like" evidence="17">
    <location>
        <begin position="1103"/>
        <end position="1150"/>
    </location>
</feature>
<feature type="disulfide bond" evidence="12">
    <location>
        <begin position="979"/>
        <end position="988"/>
    </location>
</feature>
<dbReference type="InterPro" id="IPR008211">
    <property type="entry name" value="Laminin_N"/>
</dbReference>
<dbReference type="FunFam" id="2.10.25.10:FF:000106">
    <property type="entry name" value="Heparan sulfate proteoglycan 2"/>
    <property type="match status" value="1"/>
</dbReference>
<feature type="signal peptide" evidence="15">
    <location>
        <begin position="1"/>
        <end position="21"/>
    </location>
</feature>
<evidence type="ECO:0000259" key="19">
    <source>
        <dbReference type="PROSITE" id="PS51117"/>
    </source>
</evidence>
<feature type="domain" description="Laminin EGF-like" evidence="17">
    <location>
        <begin position="906"/>
        <end position="957"/>
    </location>
</feature>
<feature type="disulfide bond" evidence="12">
    <location>
        <begin position="1105"/>
        <end position="1122"/>
    </location>
</feature>
<evidence type="ECO:0000256" key="7">
    <source>
        <dbReference type="ARBA" id="ARBA00023157"/>
    </source>
</evidence>
<protein>
    <submittedName>
        <fullName evidence="20">Laminin EGF domain-containing protein</fullName>
    </submittedName>
</protein>
<dbReference type="FunFam" id="2.10.25.10:FF:000069">
    <property type="entry name" value="Laminin subunit alpha 1"/>
    <property type="match status" value="1"/>
</dbReference>
<dbReference type="SMART" id="SM00281">
    <property type="entry name" value="LamB"/>
    <property type="match status" value="2"/>
</dbReference>
<feature type="coiled-coil region" evidence="13">
    <location>
        <begin position="1736"/>
        <end position="1787"/>
    </location>
</feature>
<feature type="disulfide bond" evidence="12">
    <location>
        <begin position="1103"/>
        <end position="1115"/>
    </location>
</feature>
<feature type="region of interest" description="Disordered" evidence="14">
    <location>
        <begin position="2863"/>
        <end position="2885"/>
    </location>
</feature>
<dbReference type="CDD" id="cd00110">
    <property type="entry name" value="LamG"/>
    <property type="match status" value="4"/>
</dbReference>
<dbReference type="SMART" id="SM00282">
    <property type="entry name" value="LamG"/>
    <property type="match status" value="5"/>
</dbReference>
<feature type="domain" description="Laminin EGF-like" evidence="17">
    <location>
        <begin position="1005"/>
        <end position="1052"/>
    </location>
</feature>
<evidence type="ECO:0000256" key="14">
    <source>
        <dbReference type="SAM" id="MobiDB-lite"/>
    </source>
</evidence>
<feature type="domain" description="Laminin N-terminal" evidence="19">
    <location>
        <begin position="50"/>
        <end position="292"/>
    </location>
</feature>
<dbReference type="GO" id="GO:0005604">
    <property type="term" value="C:basement membrane"/>
    <property type="evidence" value="ECO:0007669"/>
    <property type="project" value="UniProtKB-SubCell"/>
</dbReference>
<dbReference type="Pfam" id="PF00055">
    <property type="entry name" value="Laminin_N"/>
    <property type="match status" value="1"/>
</dbReference>
<dbReference type="SUPFAM" id="SSF57997">
    <property type="entry name" value="Tropomyosin"/>
    <property type="match status" value="1"/>
</dbReference>
<dbReference type="Gene3D" id="2.10.25.10">
    <property type="entry name" value="Laminin"/>
    <property type="match status" value="13"/>
</dbReference>
<feature type="domain" description="Laminin G" evidence="16">
    <location>
        <begin position="2663"/>
        <end position="2852"/>
    </location>
</feature>
<feature type="disulfide bond" evidence="12">
    <location>
        <begin position="1645"/>
        <end position="1662"/>
    </location>
</feature>
<feature type="domain" description="Laminin IV type A" evidence="18">
    <location>
        <begin position="1286"/>
        <end position="1491"/>
    </location>
</feature>
<evidence type="ECO:0000256" key="6">
    <source>
        <dbReference type="ARBA" id="ARBA00022869"/>
    </source>
</evidence>
<comment type="subcellular location">
    <subcellularLocation>
        <location evidence="1">Secreted</location>
        <location evidence="1">Extracellular space</location>
        <location evidence="1">Extracellular matrix</location>
        <location evidence="1">Basement membrane</location>
    </subcellularLocation>
</comment>
<evidence type="ECO:0000256" key="9">
    <source>
        <dbReference type="ARBA" id="ARBA00023292"/>
    </source>
</evidence>
<dbReference type="SUPFAM" id="SSF57196">
    <property type="entry name" value="EGF/Laminin"/>
    <property type="match status" value="13"/>
</dbReference>
<dbReference type="SMART" id="SM00180">
    <property type="entry name" value="EGF_Lam"/>
    <property type="match status" value="16"/>
</dbReference>
<feature type="domain" description="Laminin EGF-like" evidence="17">
    <location>
        <begin position="1053"/>
        <end position="1102"/>
    </location>
</feature>
<gene>
    <name evidence="20" type="ORF">DdX_04542</name>
</gene>
<dbReference type="Gene3D" id="2.170.300.10">
    <property type="entry name" value="Tie2 ligand-binding domain superfamily"/>
    <property type="match status" value="2"/>
</dbReference>
<dbReference type="InterPro" id="IPR000034">
    <property type="entry name" value="Laminin_IV"/>
</dbReference>
<feature type="disulfide bond" evidence="12">
    <location>
        <begin position="930"/>
        <end position="939"/>
    </location>
</feature>
<feature type="domain" description="Laminin EGF-like" evidence="17">
    <location>
        <begin position="958"/>
        <end position="1004"/>
    </location>
</feature>
<dbReference type="CDD" id="cd00055">
    <property type="entry name" value="EGF_Lam"/>
    <property type="match status" value="16"/>
</dbReference>
<feature type="disulfide bond" evidence="12">
    <location>
        <begin position="1218"/>
        <end position="1230"/>
    </location>
</feature>
<feature type="domain" description="Laminin G" evidence="16">
    <location>
        <begin position="2471"/>
        <end position="2650"/>
    </location>
</feature>
<dbReference type="Proteomes" id="UP001201812">
    <property type="component" value="Unassembled WGS sequence"/>
</dbReference>
<evidence type="ECO:0000256" key="10">
    <source>
        <dbReference type="ARBA" id="ARBA00065619"/>
    </source>
</evidence>
<comment type="caution">
    <text evidence="12">Lacks conserved residue(s) required for the propagation of feature annotation.</text>
</comment>
<dbReference type="FunFam" id="2.10.25.10:FF:000067">
    <property type="entry name" value="Laminin subunit gamma 1"/>
    <property type="match status" value="1"/>
</dbReference>
<feature type="disulfide bond" evidence="12">
    <location>
        <begin position="1005"/>
        <end position="1017"/>
    </location>
</feature>
<dbReference type="FunFam" id="2.10.25.10:FF:000580">
    <property type="entry name" value="Wing blister, isoform B"/>
    <property type="match status" value="1"/>
</dbReference>
<dbReference type="FunFam" id="2.10.25.10:FF:000033">
    <property type="entry name" value="Laminin subunit alpha 2"/>
    <property type="match status" value="1"/>
</dbReference>
<dbReference type="SMART" id="SM00181">
    <property type="entry name" value="EGF"/>
    <property type="match status" value="10"/>
</dbReference>
<feature type="region of interest" description="Disordered" evidence="14">
    <location>
        <begin position="1985"/>
        <end position="2014"/>
    </location>
</feature>
<dbReference type="Pfam" id="PF00052">
    <property type="entry name" value="Laminin_B"/>
    <property type="match status" value="2"/>
</dbReference>
<sequence>MKSLLLRLCFCGFLLGANVQANVIDFRVGTEDIEVSQSEDNYQEFSAGKGEKGLFPNIFNLATHAEIRATSTCGQQGPEYFCKLVEHVFLRQPQCDICDANNHLKNHPIDYAIDGTRRCWQSPSLANGLSYEKVNITIDLRQAYNIKLTYSSIIYDCTWVLEKSLDGTNFTPWQFYANTNADCMRIFGMPATVGVPKFSRDDEVHCTSYYSQLNPLEEGEIHTSLVNGRPGADHSSPELQNFTRTRFVRLRLLALRTLHADLMVINRRDGKLDQSVTRRYFYSISDISIGGQCICYGHAERCPPDEIFGQFRCECRHNTCGESCNQCCPLYNQLPWKPGTHDHPNVCQACQCFNHAIECVYDEEVERQRISVTPEGIYEGGGKCLDCQHNTGGINCEKCLDGFYRPANVSHYRHDACRPCDCDLTGAENNDCIRDETEASNELRPGDCICKPGFGGRRCDRCALGFRNHPVCEPCPCHQAGSLNFDTCEEEHCSCKQNVEGEFCDRCKPGTIYLDKDNPLGCQSCFCFGKTTECTDNEWQTAWISSHNGWTLTDLHGQLSVSPPNTSTTKELLIFNSDDYPSEAGQHSAAHTIYYWKLPKELLHGGGKQRVSWLNSFGANLHYYVYFVPREGTQGHPTPVADLIIEGNDLRLEYYSRLNFFPRENISVTVPFRVVDNWYDGRTRRPVGKTDLMRVLADVKNVYVRSKYHQDQLQSSIYGLRLETAIDDSTQWSGNGISMSTNPILGSSKSTVHPVEICTCPEHFEGNSCERCEGGYRRVGNQLFNGICEKCECQGHSEECDPHTGHCINCQHNTTGSRCEQCLVGYYGNPSLGGELGECRQCACPTVENSHSAHCTLSQLVFEGAAAADQDEYVCTACEQGYDGNKCEICADGYFGDPWDGTCQPCTCSGNIDPAAIGNCDRKTGQCLRCIGHTTGGQCEMCEDNHWGSALTHTCRPCLCHHIGSERLQCDNSTGTCQCKENYTGHRCDRCVTGHGDVDNGCPSCDCDSIGSIGTTCDEESGQCQCKPGVYGKHCDKCVPSYFNFTEQGCQFCHCNEFGAIPGKECNNITGECQCQPNVEGLRCEKCVPGFFNITSKEGCQACECDQVGSLVDDCHPGSGQCKCKPGVTGLKCDICAPNHYGLDIDGCKQCQVCPAPGQVCDPTTGDGCQLCDCNGIGADGQECDSRTGQCKCKSGYIGHQCDHCEAGHYNFPDCEPCNCNLAGTDSSQCKGSTCLCSNEGQCKCKKHVTGLKCDECAENSFSLEAQNPNGCTECFCFNRSSTCTQSSLVWHQIYSPDRQVRFEHPFEPYARRHNIHILHEQPLNYNSYPTNHTPLYWPLPRTFLGDRIASYNGYIRFRIRNDDNYRGRLNVRPEPSTFRLFPQVILVGNHRIELEYIPPMESSALTESDGKYKIRLHESLWRNRISPQLPVSRKQFMVALQNLQAIYIRATYNPTYRGDTISISELSLDVASELSSTDSETASQATGVELCANCGAGFTGASCQNPVEGFYRKRDPDYLNNPDDIVLIGESAPCACNGHSTSCDSETGRCNDCEHNTIGDFCEFCRPGYYGNAYEGHADACHKCACPLLENAFSDTCRSTTADAGGYVCDACRPGYTGQYCERCVAGYYGNPTVSGGYCALCACHQYGSLYPVCHNTTGQCQCREGVDGRDCSSCRPRHAFINGVCTSCDHGCYKELMMIEDDMERALASVQNFTDTKPIPRKRLNRIANTVTSLNEILDNIKSSESEAEGLLQNIGTENRYMKQANVAEQEFDLLEERNNESLARLDFFGRQLDIVRDVVHEQNRRVVDISNQLAQFSQRAGGVTDQPGELEHLVLQAEQYLESIRERDQNIEKELNYARNHAEKSERLLKDILSKKLDDTVYKDVVSKHTEYRDLIRDYRKTIWDQAKTSTITAKAIAHTTNDRLKVLEQTIEQISELNRNAARELDEAQEFIEKTKNSADDMHSMYEEVEGSLVPSLKETHQSLTERDDESHQAISRDELSNQVAKANRHAAGLEHEARHLKGFFTATQAFSSGALSASNAYSEILVALNNATKAANVAKSNAEEAFAVVDPSSDSSLVTVADSSLKRSNELSQELDKTLNELSITETTSQLQKSLDKVKEIEAEIDRNITWIKDVQQLLDDHHDRINTIHSTVDDAYSGLEDIQQRAEEFTKAVDEAKTRADSIMGYDQQSILEDIANVTQSTAGIAEMEKALESVRTHTDSHDSQIKAIKKDLGVLKEKINEAREKASKIRIGVKSDIGGNCVREYISPMNPAPSNVIALKYRPAIDSPDSLIFLSTTQGTRTQGREYIAVELKGKKIHVLWDVGDGKREAAIIKRNILYIPSSDRYTWYHIEIKRVANTIQVSVVQKQTLTGEGAKNIDEPTQVTVGEPDPTNQLIFNTVPGQTRIYVGHVDAQLTGELGLTTNRFYGTLGEINIDGENLPLWVFDSSYGNCDGSAGLPTHVATGHMFRDGFAQIRLPISERANTMITVLFSAYSPNGLLYFRGSQTTGAFIALGLDEGAVSLKAHFGEEGPTIAIKSEQSTYADGKAHRVRVIRKDGEVHLQVDQDADTVSTALADEAVMLNIPEPEHYVGGVPPNLDQSKFASYGIPFSGFFGCIQSVKPNQLSELDLDHPVRSQRVQPGCAYKEERLTTSDRVIGFSRPGGYVVSKNGVQLTTDSSSLSFNLRTRSNNAVLLYQSAKLGQSEGMRKKREESDNTFIGFYLFNGRLIAHLGTDNQQRLKRPSLSSNHSYNDGLLHSVFLSRVGSSIQVRIDDREVLSATLDDDRPIGSEEAAIVFGGLPEWLRNKEHDLGTSESLIGCLSDFQYNYQRLPIVLEQHQATMGSCEFDRKGMLETDSGIVDSNEPSEERTSHFHRKKSKQSLEAVAPTLSTWPIVSHEESGDITKNTNQYLVSSAGRSRKREMTCGTSFLPTAANISVAADIGAKDVGYRFGVSDSSHARINFAKPYPDYSDFTLSFSMRTAQKKSMVWVWASYKNYSRYFFLNMEKGFLTLEIKGHKQPKVLQYKAKRLNDNQWHKVELSKHDREVKLQVDDLPPEYLKDAPNPKVMRKRMYVGGVISKHRKQFNLSLPGLLGCIRDFNVNSVEHSLLATSRDVIPCAYSRSVAYIHDGGFATFDPLKNHGKLSNKQDVEFSLQFRSFRQEQTGPPNDDVREKGSTSLVLGLMSTSEDSYQTARLTIRIENSTLVLTAYFTKFRINLEHKFAPSTSTNADEQTPEESAHLPPICAGEWHRLSVRLGQESSTIILDHDKLELKSIKFPSALLEEMRSMPVHVGGTTAPVSVGLGTRSLLGCFKSLELSGVPVALESAKKIHKIVKDVPTKKTAKNRWTMRSPPACTLNGSYLSQRFTEWTSLWSESWLCF</sequence>
<dbReference type="PANTHER" id="PTHR10574:SF444">
    <property type="entry name" value="BASEMENT MEMBRANE-SPECIFIC HEPARAN SULFATE PROTEOGLYCAN CORE PROTEIN"/>
    <property type="match status" value="1"/>
</dbReference>
<feature type="disulfide bond" evidence="12">
    <location>
        <begin position="420"/>
        <end position="432"/>
    </location>
</feature>
<feature type="domain" description="Laminin EGF-like" evidence="17">
    <location>
        <begin position="420"/>
        <end position="474"/>
    </location>
</feature>
<feature type="domain" description="Laminin EGF-like" evidence="17">
    <location>
        <begin position="475"/>
        <end position="524"/>
    </location>
</feature>
<feature type="disulfide bond" evidence="12">
    <location>
        <begin position="1026"/>
        <end position="1035"/>
    </location>
</feature>
<dbReference type="FunFam" id="2.10.25.10:FF:000094">
    <property type="entry name" value="Laminin subunit alpha-2"/>
    <property type="match status" value="1"/>
</dbReference>
<feature type="disulfide bond" evidence="12">
    <location>
        <begin position="1172"/>
        <end position="1184"/>
    </location>
</feature>
<keyword evidence="3" id="KW-0272">Extracellular matrix</keyword>
<dbReference type="Pfam" id="PF24973">
    <property type="entry name" value="EGF_LMN_ATRN"/>
    <property type="match status" value="2"/>
</dbReference>
<dbReference type="Pfam" id="PF02210">
    <property type="entry name" value="Laminin_G_2"/>
    <property type="match status" value="4"/>
</dbReference>
<keyword evidence="13" id="KW-0175">Coiled coil</keyword>
<dbReference type="PROSITE" id="PS50027">
    <property type="entry name" value="EGF_LAM_2"/>
    <property type="match status" value="12"/>
</dbReference>
<feature type="disulfide bond" evidence="11">
    <location>
        <begin position="2623"/>
        <end position="2650"/>
    </location>
</feature>
<evidence type="ECO:0000259" key="16">
    <source>
        <dbReference type="PROSITE" id="PS50025"/>
    </source>
</evidence>
<feature type="domain" description="Laminin EGF-like" evidence="17">
    <location>
        <begin position="791"/>
        <end position="841"/>
    </location>
</feature>
<dbReference type="Gene3D" id="2.60.120.260">
    <property type="entry name" value="Galactose-binding domain-like"/>
    <property type="match status" value="1"/>
</dbReference>
<evidence type="ECO:0000313" key="20">
    <source>
        <dbReference type="EMBL" id="KAI1722233.1"/>
    </source>
</evidence>
<keyword evidence="5" id="KW-0677">Repeat</keyword>
<keyword evidence="6" id="KW-0084">Basement membrane</keyword>
<feature type="disulfide bond" evidence="12">
    <location>
        <begin position="1643"/>
        <end position="1655"/>
    </location>
</feature>
<dbReference type="PANTHER" id="PTHR10574">
    <property type="entry name" value="NETRIN/LAMININ-RELATED"/>
    <property type="match status" value="1"/>
</dbReference>
<feature type="disulfide bond" evidence="12">
    <location>
        <begin position="958"/>
        <end position="970"/>
    </location>
</feature>
<feature type="disulfide bond" evidence="12">
    <location>
        <begin position="960"/>
        <end position="977"/>
    </location>
</feature>
<feature type="disulfide bond" evidence="12">
    <location>
        <begin position="1007"/>
        <end position="1024"/>
    </location>
</feature>
<feature type="domain" description="Laminin G" evidence="16">
    <location>
        <begin position="2957"/>
        <end position="3125"/>
    </location>
</feature>
<comment type="subunit">
    <text evidence="10">Laminin is a complex glycoprotein, consisting of three different polypeptide chains (alpha, beta, gamma), which are bound to each other by disulfide bonds into a cross-shaped molecule comprising one long and three short arms with globules at each end.</text>
</comment>